<evidence type="ECO:0000256" key="1">
    <source>
        <dbReference type="SAM" id="MobiDB-lite"/>
    </source>
</evidence>
<reference evidence="3 4" key="1">
    <citation type="journal article" date="2023" name="Arcadia Sci">
        <title>De novo assembly of a long-read Amblyomma americanum tick genome.</title>
        <authorList>
            <person name="Chou S."/>
            <person name="Poskanzer K.E."/>
            <person name="Rollins M."/>
            <person name="Thuy-Boun P.S."/>
        </authorList>
    </citation>
    <scope>NUCLEOTIDE SEQUENCE [LARGE SCALE GENOMIC DNA]</scope>
    <source>
        <strain evidence="3">F_SG_1</strain>
        <tissue evidence="3">Salivary glands</tissue>
    </source>
</reference>
<dbReference type="Pfam" id="PF13613">
    <property type="entry name" value="HTH_Tnp_4"/>
    <property type="match status" value="1"/>
</dbReference>
<sequence length="131" mass="14966">MEKSTAMKTTSTQREDMHNKHSYCRPGLYKGKNKQQLSAPTLAEDDCVFYTGLAKTDFHNLKTAMIVESKKVFSLLPYEDQLLLTLMRLRLELLYGHLARIFQICVGSVFNIFKHVLSVLCTIMKKSCSLA</sequence>
<dbReference type="PANTHER" id="PTHR23080:SF143">
    <property type="entry name" value="SI:DKEY-56D12.4"/>
    <property type="match status" value="1"/>
</dbReference>
<feature type="region of interest" description="Disordered" evidence="1">
    <location>
        <begin position="1"/>
        <end position="22"/>
    </location>
</feature>
<dbReference type="EMBL" id="JARKHS020031193">
    <property type="protein sequence ID" value="KAK8761416.1"/>
    <property type="molecule type" value="Genomic_DNA"/>
</dbReference>
<protein>
    <recommendedName>
        <fullName evidence="2">Transposase Helix-turn-helix domain-containing protein</fullName>
    </recommendedName>
</protein>
<dbReference type="PANTHER" id="PTHR23080">
    <property type="entry name" value="THAP DOMAIN PROTEIN"/>
    <property type="match status" value="1"/>
</dbReference>
<dbReference type="AlphaFoldDB" id="A0AAQ4DG26"/>
<dbReference type="Proteomes" id="UP001321473">
    <property type="component" value="Unassembled WGS sequence"/>
</dbReference>
<comment type="caution">
    <text evidence="3">The sequence shown here is derived from an EMBL/GenBank/DDBJ whole genome shotgun (WGS) entry which is preliminary data.</text>
</comment>
<proteinExistence type="predicted"/>
<organism evidence="3 4">
    <name type="scientific">Amblyomma americanum</name>
    <name type="common">Lone star tick</name>
    <dbReference type="NCBI Taxonomy" id="6943"/>
    <lineage>
        <taxon>Eukaryota</taxon>
        <taxon>Metazoa</taxon>
        <taxon>Ecdysozoa</taxon>
        <taxon>Arthropoda</taxon>
        <taxon>Chelicerata</taxon>
        <taxon>Arachnida</taxon>
        <taxon>Acari</taxon>
        <taxon>Parasitiformes</taxon>
        <taxon>Ixodida</taxon>
        <taxon>Ixodoidea</taxon>
        <taxon>Ixodidae</taxon>
        <taxon>Amblyomminae</taxon>
        <taxon>Amblyomma</taxon>
    </lineage>
</organism>
<name>A0AAQ4DG26_AMBAM</name>
<gene>
    <name evidence="3" type="ORF">V5799_027318</name>
</gene>
<feature type="compositionally biased region" description="Polar residues" evidence="1">
    <location>
        <begin position="1"/>
        <end position="12"/>
    </location>
</feature>
<dbReference type="InterPro" id="IPR027805">
    <property type="entry name" value="Transposase_HTH_dom"/>
</dbReference>
<evidence type="ECO:0000259" key="2">
    <source>
        <dbReference type="Pfam" id="PF13613"/>
    </source>
</evidence>
<accession>A0AAQ4DG26</accession>
<feature type="domain" description="Transposase Helix-turn-helix" evidence="2">
    <location>
        <begin position="76"/>
        <end position="125"/>
    </location>
</feature>
<keyword evidence="4" id="KW-1185">Reference proteome</keyword>
<evidence type="ECO:0000313" key="4">
    <source>
        <dbReference type="Proteomes" id="UP001321473"/>
    </source>
</evidence>
<evidence type="ECO:0000313" key="3">
    <source>
        <dbReference type="EMBL" id="KAK8761416.1"/>
    </source>
</evidence>